<evidence type="ECO:0000313" key="2">
    <source>
        <dbReference type="EMBL" id="KAB2659176.1"/>
    </source>
</evidence>
<proteinExistence type="predicted"/>
<dbReference type="CDD" id="cd06532">
    <property type="entry name" value="Glyco_transf_25"/>
    <property type="match status" value="1"/>
</dbReference>
<evidence type="ECO:0000313" key="3">
    <source>
        <dbReference type="Proteomes" id="UP000460650"/>
    </source>
</evidence>
<dbReference type="InterPro" id="IPR002654">
    <property type="entry name" value="Glyco_trans_25"/>
</dbReference>
<protein>
    <submittedName>
        <fullName evidence="2">Glycosyltransferase family 25 protein</fullName>
    </submittedName>
</protein>
<feature type="domain" description="Glycosyl transferase family 25" evidence="1">
    <location>
        <begin position="2"/>
        <end position="176"/>
    </location>
</feature>
<dbReference type="Proteomes" id="UP000460650">
    <property type="component" value="Unassembled WGS sequence"/>
</dbReference>
<dbReference type="EMBL" id="WBVY01000001">
    <property type="protein sequence ID" value="KAB2659176.1"/>
    <property type="molecule type" value="Genomic_DNA"/>
</dbReference>
<dbReference type="RefSeq" id="WP_151643596.1">
    <property type="nucleotide sequence ID" value="NZ_WBVY01000001.1"/>
</dbReference>
<sequence>MKSYLINLDRSCDRLTFMTEQFCKLGCDFTRVSAVDARMFTPEQIRDALAPNQKWPHPLTPAEIGCFLSHKKCLELIAQGEEDHAAIFEDDVLFGRDADKLLASGDWIPADADIIKIETHDKIVLLGTHLPCAETHFTVARLRSRHLLSAGYIISKPAAQRMLAFMEKPSAPLDHFLFDSEFGPFSNFAVYQTYPAMCRQVGLESTIDGNRKHAKTRPALMRLLLRETIRIYRRSRLAIIGACVNRGARKRWTPIPFEAGNETV</sequence>
<keyword evidence="2" id="KW-0808">Transferase</keyword>
<gene>
    <name evidence="2" type="ORF">F9K94_03015</name>
</gene>
<evidence type="ECO:0000259" key="1">
    <source>
        <dbReference type="Pfam" id="PF01755"/>
    </source>
</evidence>
<dbReference type="Pfam" id="PF01755">
    <property type="entry name" value="Glyco_transf_25"/>
    <property type="match status" value="1"/>
</dbReference>
<name>A0A7V8B4I2_9HYPH</name>
<dbReference type="GO" id="GO:0016740">
    <property type="term" value="F:transferase activity"/>
    <property type="evidence" value="ECO:0007669"/>
    <property type="project" value="UniProtKB-KW"/>
</dbReference>
<reference evidence="2 3" key="1">
    <citation type="submission" date="2019-09" db="EMBL/GenBank/DDBJ databases">
        <title>Taxonomic organization of the family Brucellaceae based on a phylogenomic approach.</title>
        <authorList>
            <person name="Leclercq S."/>
            <person name="Cloeckaert A."/>
            <person name="Zygmunt M.S."/>
        </authorList>
    </citation>
    <scope>NUCLEOTIDE SEQUENCE [LARGE SCALE GENOMIC DNA]</scope>
    <source>
        <strain evidence="2 3">TA93</strain>
    </source>
</reference>
<comment type="caution">
    <text evidence="2">The sequence shown here is derived from an EMBL/GenBank/DDBJ whole genome shotgun (WGS) entry which is preliminary data.</text>
</comment>
<accession>A0A7V8B4I2</accession>
<organism evidence="2 3">
    <name type="scientific">Brucella tritici</name>
    <dbReference type="NCBI Taxonomy" id="94626"/>
    <lineage>
        <taxon>Bacteria</taxon>
        <taxon>Pseudomonadati</taxon>
        <taxon>Pseudomonadota</taxon>
        <taxon>Alphaproteobacteria</taxon>
        <taxon>Hyphomicrobiales</taxon>
        <taxon>Brucellaceae</taxon>
        <taxon>Brucella/Ochrobactrum group</taxon>
        <taxon>Brucella</taxon>
    </lineage>
</organism>
<dbReference type="AlphaFoldDB" id="A0A7V8B4I2"/>